<dbReference type="RefSeq" id="WP_345221350.1">
    <property type="nucleotide sequence ID" value="NZ_BAABHA010000002.1"/>
</dbReference>
<feature type="region of interest" description="Disordered" evidence="1">
    <location>
        <begin position="147"/>
        <end position="187"/>
    </location>
</feature>
<feature type="compositionally biased region" description="Low complexity" evidence="1">
    <location>
        <begin position="60"/>
        <end position="76"/>
    </location>
</feature>
<keyword evidence="4" id="KW-1185">Reference proteome</keyword>
<dbReference type="Pfam" id="PF13579">
    <property type="entry name" value="Glyco_trans_4_4"/>
    <property type="match status" value="1"/>
</dbReference>
<evidence type="ECO:0000259" key="2">
    <source>
        <dbReference type="Pfam" id="PF13579"/>
    </source>
</evidence>
<comment type="caution">
    <text evidence="3">The sequence shown here is derived from an EMBL/GenBank/DDBJ whole genome shotgun (WGS) entry which is preliminary data.</text>
</comment>
<evidence type="ECO:0000256" key="1">
    <source>
        <dbReference type="SAM" id="MobiDB-lite"/>
    </source>
</evidence>
<sequence>MATSSTSVALVLGWDEAAEALPTAQALAPRTQVQLWLPQPLAADATLGAVAIEVLDGTGAAPRSRPAASRQAPAAPYLGASSPAGSSQPVRVPAAPYLGSGLPPTPSYAAPQPALTASPASLPAEAISLVGAAEAGTEPGIKEAAELSSDLPTRRHELPAGLPADDAEPARTTAETAELSTEQSELLAEQPVPSGMAASVFDMLPGNATDQLNYRIIQYARHAVRRALQMQFEVIVAVEWPTWLAAVEIRQQTRRTLVLRVGASSITEHSAAADRGWIAELERLALRHADVLLVPDDATAQRLTAQYHISAGRFRVLPPNATPDFTAALVLDAQLAGLG</sequence>
<feature type="region of interest" description="Disordered" evidence="1">
    <location>
        <begin position="60"/>
        <end position="98"/>
    </location>
</feature>
<accession>A0ABP8IVL8</accession>
<reference evidence="4" key="1">
    <citation type="journal article" date="2019" name="Int. J. Syst. Evol. Microbiol.">
        <title>The Global Catalogue of Microorganisms (GCM) 10K type strain sequencing project: providing services to taxonomists for standard genome sequencing and annotation.</title>
        <authorList>
            <consortium name="The Broad Institute Genomics Platform"/>
            <consortium name="The Broad Institute Genome Sequencing Center for Infectious Disease"/>
            <person name="Wu L."/>
            <person name="Ma J."/>
        </authorList>
    </citation>
    <scope>NUCLEOTIDE SEQUENCE [LARGE SCALE GENOMIC DNA]</scope>
    <source>
        <strain evidence="4">JCM 17924</strain>
    </source>
</reference>
<feature type="domain" description="Glycosyltransferase subfamily 4-like N-terminal" evidence="2">
    <location>
        <begin position="220"/>
        <end position="319"/>
    </location>
</feature>
<dbReference type="SUPFAM" id="SSF53756">
    <property type="entry name" value="UDP-Glycosyltransferase/glycogen phosphorylase"/>
    <property type="match status" value="1"/>
</dbReference>
<evidence type="ECO:0000313" key="4">
    <source>
        <dbReference type="Proteomes" id="UP001500454"/>
    </source>
</evidence>
<dbReference type="EMBL" id="BAABHA010000002">
    <property type="protein sequence ID" value="GAA4374737.1"/>
    <property type="molecule type" value="Genomic_DNA"/>
</dbReference>
<dbReference type="InterPro" id="IPR028098">
    <property type="entry name" value="Glyco_trans_4-like_N"/>
</dbReference>
<gene>
    <name evidence="3" type="ORF">GCM10023186_06470</name>
</gene>
<proteinExistence type="predicted"/>
<name>A0ABP8IVL8_9BACT</name>
<protein>
    <recommendedName>
        <fullName evidence="2">Glycosyltransferase subfamily 4-like N-terminal domain-containing protein</fullName>
    </recommendedName>
</protein>
<dbReference type="Proteomes" id="UP001500454">
    <property type="component" value="Unassembled WGS sequence"/>
</dbReference>
<organism evidence="3 4">
    <name type="scientific">Hymenobacter koreensis</name>
    <dbReference type="NCBI Taxonomy" id="1084523"/>
    <lineage>
        <taxon>Bacteria</taxon>
        <taxon>Pseudomonadati</taxon>
        <taxon>Bacteroidota</taxon>
        <taxon>Cytophagia</taxon>
        <taxon>Cytophagales</taxon>
        <taxon>Hymenobacteraceae</taxon>
        <taxon>Hymenobacter</taxon>
    </lineage>
</organism>
<evidence type="ECO:0000313" key="3">
    <source>
        <dbReference type="EMBL" id="GAA4374737.1"/>
    </source>
</evidence>
<dbReference type="Gene3D" id="3.40.50.2000">
    <property type="entry name" value="Glycogen Phosphorylase B"/>
    <property type="match status" value="1"/>
</dbReference>